<name>A0AAE1EYW6_PETCI</name>
<evidence type="ECO:0000256" key="3">
    <source>
        <dbReference type="SAM" id="MobiDB-lite"/>
    </source>
</evidence>
<dbReference type="SMART" id="SM00479">
    <property type="entry name" value="EXOIII"/>
    <property type="match status" value="1"/>
</dbReference>
<dbReference type="PANTHER" id="PTHR12801:SF82">
    <property type="entry name" value="RNA EXONUCLEASE 5"/>
    <property type="match status" value="1"/>
</dbReference>
<reference evidence="5" key="1">
    <citation type="submission" date="2023-10" db="EMBL/GenBank/DDBJ databases">
        <title>Genome assemblies of two species of porcelain crab, Petrolisthes cinctipes and Petrolisthes manimaculis (Anomura: Porcellanidae).</title>
        <authorList>
            <person name="Angst P."/>
        </authorList>
    </citation>
    <scope>NUCLEOTIDE SEQUENCE</scope>
    <source>
        <strain evidence="5">PB745_01</strain>
        <tissue evidence="5">Gill</tissue>
    </source>
</reference>
<accession>A0AAE1EYW6</accession>
<evidence type="ECO:0000313" key="5">
    <source>
        <dbReference type="EMBL" id="KAK3863846.1"/>
    </source>
</evidence>
<sequence length="747" mass="85717">MSHNPSKHLAYHESAQRTLQEKYDYTKHVHNELTNTLAENKFNPDTPAQQELLKQLKEKEERYRTNMYLLVNDNPDMLKDTFRGARIIPHREFWTTKQRMLNKHRVRSKNKEEKKGKTLLTAEDFAAYKKKKKEIDKLKMAWPKMFLSEIGKLSDLSLDTSERYALDMADMQEFLRASLRPCRTAEIARWIRIVRPTKISHVVTVLVEGVSLADILEASQLSPDQHTDTSASSQVTASLENGNADVTMEEVCDSTDIMSNTQSDNKRTQGENHGRQLKWLSDVLPRTSRSTNIKVEVMAPAKYRVAPIEELIKIPINYKQKEKLLKDSRLCENLKKEDTDVKFRDVFPLTIKKESYNLPESDNFDRRKLLLSIDELAAICYPLNYPGLPGYDDPAFKNTCDSYSEVTPSSPMFSIDCEFIHTVDNEVMVFWISVVGETLEVVYESFMNPGIPQSDYLDLYKHHWFKLKDVTTKLCDVQKDLKKILPPDAILVGHSLNHDLMHLKVMHPYVIDTASIYSLRKLPSTLKLLTYKFLGETIQKSNQAHNPTEDATAAMKLVQLKLKHNFKFGNCEVDKSALKYCGQTGTYDIAPRVAERRKLWETITKKNYAITLFQHLSSLRIALLTTPLGMEHYEFVGPGMKNVNVEVLPGNKHVSKKAAEVAGNKDWTFVHMKMHQKLEESQNSEELRHHLRKLDKRLGRIINGAASKSLLVFLFSGSSLNAPEDKLSNGFAMIGVKDLPCHFRINN</sequence>
<dbReference type="PANTHER" id="PTHR12801">
    <property type="entry name" value="RNA EXONUCLEASE REXO1 / RECO3 FAMILY MEMBER-RELATED"/>
    <property type="match status" value="1"/>
</dbReference>
<dbReference type="SUPFAM" id="SSF53098">
    <property type="entry name" value="Ribonuclease H-like"/>
    <property type="match status" value="1"/>
</dbReference>
<dbReference type="GO" id="GO:0004527">
    <property type="term" value="F:exonuclease activity"/>
    <property type="evidence" value="ECO:0007669"/>
    <property type="project" value="InterPro"/>
</dbReference>
<evidence type="ECO:0000256" key="1">
    <source>
        <dbReference type="ARBA" id="ARBA00022722"/>
    </source>
</evidence>
<dbReference type="InterPro" id="IPR013520">
    <property type="entry name" value="Ribonucl_H"/>
</dbReference>
<protein>
    <recommendedName>
        <fullName evidence="4">Exonuclease domain-containing protein</fullName>
    </recommendedName>
</protein>
<keyword evidence="1" id="KW-0540">Nuclease</keyword>
<feature type="domain" description="Exonuclease" evidence="4">
    <location>
        <begin position="411"/>
        <end position="567"/>
    </location>
</feature>
<dbReference type="Gene3D" id="3.30.420.10">
    <property type="entry name" value="Ribonuclease H-like superfamily/Ribonuclease H"/>
    <property type="match status" value="1"/>
</dbReference>
<evidence type="ECO:0000256" key="2">
    <source>
        <dbReference type="ARBA" id="ARBA00022801"/>
    </source>
</evidence>
<keyword evidence="6" id="KW-1185">Reference proteome</keyword>
<dbReference type="GO" id="GO:0003676">
    <property type="term" value="F:nucleic acid binding"/>
    <property type="evidence" value="ECO:0007669"/>
    <property type="project" value="InterPro"/>
</dbReference>
<proteinExistence type="predicted"/>
<gene>
    <name evidence="5" type="ORF">Pcinc_030414</name>
</gene>
<dbReference type="InterPro" id="IPR047021">
    <property type="entry name" value="REXO1/3/4-like"/>
</dbReference>
<keyword evidence="2" id="KW-0378">Hydrolase</keyword>
<dbReference type="Proteomes" id="UP001286313">
    <property type="component" value="Unassembled WGS sequence"/>
</dbReference>
<feature type="region of interest" description="Disordered" evidence="3">
    <location>
        <begin position="221"/>
        <end position="240"/>
    </location>
</feature>
<dbReference type="EMBL" id="JAWQEG010003922">
    <property type="protein sequence ID" value="KAK3863846.1"/>
    <property type="molecule type" value="Genomic_DNA"/>
</dbReference>
<comment type="caution">
    <text evidence="5">The sequence shown here is derived from an EMBL/GenBank/DDBJ whole genome shotgun (WGS) entry which is preliminary data.</text>
</comment>
<dbReference type="GO" id="GO:0005634">
    <property type="term" value="C:nucleus"/>
    <property type="evidence" value="ECO:0007669"/>
    <property type="project" value="TreeGrafter"/>
</dbReference>
<dbReference type="AlphaFoldDB" id="A0AAE1EYW6"/>
<evidence type="ECO:0000259" key="4">
    <source>
        <dbReference type="SMART" id="SM00479"/>
    </source>
</evidence>
<dbReference type="InterPro" id="IPR012337">
    <property type="entry name" value="RNaseH-like_sf"/>
</dbReference>
<evidence type="ECO:0000313" key="6">
    <source>
        <dbReference type="Proteomes" id="UP001286313"/>
    </source>
</evidence>
<organism evidence="5 6">
    <name type="scientific">Petrolisthes cinctipes</name>
    <name type="common">Flat porcelain crab</name>
    <dbReference type="NCBI Taxonomy" id="88211"/>
    <lineage>
        <taxon>Eukaryota</taxon>
        <taxon>Metazoa</taxon>
        <taxon>Ecdysozoa</taxon>
        <taxon>Arthropoda</taxon>
        <taxon>Crustacea</taxon>
        <taxon>Multicrustacea</taxon>
        <taxon>Malacostraca</taxon>
        <taxon>Eumalacostraca</taxon>
        <taxon>Eucarida</taxon>
        <taxon>Decapoda</taxon>
        <taxon>Pleocyemata</taxon>
        <taxon>Anomura</taxon>
        <taxon>Galatheoidea</taxon>
        <taxon>Porcellanidae</taxon>
        <taxon>Petrolisthes</taxon>
    </lineage>
</organism>
<dbReference type="InterPro" id="IPR036397">
    <property type="entry name" value="RNaseH_sf"/>
</dbReference>